<dbReference type="AlphaFoldDB" id="A0A0U5EZC6"/>
<name>A0A0U5EZC6_9PROT</name>
<keyword evidence="2" id="KW-1185">Reference proteome</keyword>
<dbReference type="EMBL" id="LN606601">
    <property type="protein sequence ID" value="CEF43113.1"/>
    <property type="molecule type" value="Genomic_DNA"/>
</dbReference>
<organism evidence="1 2">
    <name type="scientific">Acetobacter senegalensis</name>
    <dbReference type="NCBI Taxonomy" id="446692"/>
    <lineage>
        <taxon>Bacteria</taxon>
        <taxon>Pseudomonadati</taxon>
        <taxon>Pseudomonadota</taxon>
        <taxon>Alphaproteobacteria</taxon>
        <taxon>Acetobacterales</taxon>
        <taxon>Acetobacteraceae</taxon>
        <taxon>Acetobacter</taxon>
    </lineage>
</organism>
<dbReference type="PATRIC" id="fig|446692.3.peg.4148"/>
<reference evidence="2" key="1">
    <citation type="submission" date="2014-09" db="EMBL/GenBank/DDBJ databases">
        <authorList>
            <person name="Illeghems K.G."/>
        </authorList>
    </citation>
    <scope>NUCLEOTIDE SEQUENCE [LARGE SCALE GENOMIC DNA]</scope>
    <source>
        <strain evidence="2">108B</strain>
        <plasmid evidence="2">1P</plasmid>
    </source>
</reference>
<evidence type="ECO:0000313" key="2">
    <source>
        <dbReference type="Proteomes" id="UP000056109"/>
    </source>
</evidence>
<geneLocation type="plasmid" evidence="2">
    <name>1P</name>
</geneLocation>
<gene>
    <name evidence="1" type="ORF">ASN_1P82</name>
</gene>
<accession>A0A0U5EZC6</accession>
<dbReference type="KEGG" id="asz:ASN_1P82"/>
<protein>
    <submittedName>
        <fullName evidence="1">Uncharacterized protein</fullName>
    </submittedName>
</protein>
<sequence>MSTNMVKLYQPGDKSRAVCPHCAKLVTTTFNYRDVPFDDGSGTVRDILTAVCDECAQIVAVPAQSTPAIRHAREVADISLEVSIPAPEVEILDAAAYRIDPRATTRFRKSLFAYYLSKWQRETGELDRLQEDVRTWLTQRQALSKQIAGIKIPKRRISFKLSPVTNQNVRKIMDRTNLDKTKLMRGVIMMTEREILSDKPGPVIRELQEIAAIVNA</sequence>
<evidence type="ECO:0000313" key="1">
    <source>
        <dbReference type="EMBL" id="CEF43113.1"/>
    </source>
</evidence>
<dbReference type="Proteomes" id="UP000056109">
    <property type="component" value="Plasmid 1P"/>
</dbReference>
<proteinExistence type="predicted"/>